<keyword evidence="3" id="KW-1185">Reference proteome</keyword>
<comment type="caution">
    <text evidence="2">The sequence shown here is derived from an EMBL/GenBank/DDBJ whole genome shotgun (WGS) entry which is preliminary data.</text>
</comment>
<accession>A0ABV3GUJ7</accession>
<reference evidence="2 3" key="1">
    <citation type="submission" date="2024-06" db="EMBL/GenBank/DDBJ databases">
        <title>The Natural Products Discovery Center: Release of the First 8490 Sequenced Strains for Exploring Actinobacteria Biosynthetic Diversity.</title>
        <authorList>
            <person name="Kalkreuter E."/>
            <person name="Kautsar S.A."/>
            <person name="Yang D."/>
            <person name="Bader C.D."/>
            <person name="Teijaro C.N."/>
            <person name="Fluegel L."/>
            <person name="Davis C.M."/>
            <person name="Simpson J.R."/>
            <person name="Lauterbach L."/>
            <person name="Steele A.D."/>
            <person name="Gui C."/>
            <person name="Meng S."/>
            <person name="Li G."/>
            <person name="Viehrig K."/>
            <person name="Ye F."/>
            <person name="Su P."/>
            <person name="Kiefer A.F."/>
            <person name="Nichols A."/>
            <person name="Cepeda A.J."/>
            <person name="Yan W."/>
            <person name="Fan B."/>
            <person name="Jiang Y."/>
            <person name="Adhikari A."/>
            <person name="Zheng C.-J."/>
            <person name="Schuster L."/>
            <person name="Cowan T.M."/>
            <person name="Smanski M.J."/>
            <person name="Chevrette M.G."/>
            <person name="De Carvalho L.P.S."/>
            <person name="Shen B."/>
        </authorList>
    </citation>
    <scope>NUCLEOTIDE SEQUENCE [LARGE SCALE GENOMIC DNA]</scope>
    <source>
        <strain evidence="2 3">NPDC049574</strain>
    </source>
</reference>
<feature type="signal peptide" evidence="1">
    <location>
        <begin position="1"/>
        <end position="25"/>
    </location>
</feature>
<name>A0ABV3GUJ7_9ACTN</name>
<proteinExistence type="predicted"/>
<gene>
    <name evidence="2" type="ORF">AB0K40_00480</name>
</gene>
<evidence type="ECO:0000313" key="2">
    <source>
        <dbReference type="EMBL" id="MEV4283958.1"/>
    </source>
</evidence>
<evidence type="ECO:0000256" key="1">
    <source>
        <dbReference type="SAM" id="SignalP"/>
    </source>
</evidence>
<evidence type="ECO:0008006" key="4">
    <source>
        <dbReference type="Google" id="ProtNLM"/>
    </source>
</evidence>
<organism evidence="2 3">
    <name type="scientific">Nonomuraea bangladeshensis</name>
    <dbReference type="NCBI Taxonomy" id="404385"/>
    <lineage>
        <taxon>Bacteria</taxon>
        <taxon>Bacillati</taxon>
        <taxon>Actinomycetota</taxon>
        <taxon>Actinomycetes</taxon>
        <taxon>Streptosporangiales</taxon>
        <taxon>Streptosporangiaceae</taxon>
        <taxon>Nonomuraea</taxon>
    </lineage>
</organism>
<feature type="chain" id="PRO_5047065460" description="Secreted protein" evidence="1">
    <location>
        <begin position="26"/>
        <end position="150"/>
    </location>
</feature>
<dbReference type="RefSeq" id="WP_364443971.1">
    <property type="nucleotide sequence ID" value="NZ_JBFARM010000001.1"/>
</dbReference>
<protein>
    <recommendedName>
        <fullName evidence="4">Secreted protein</fullName>
    </recommendedName>
</protein>
<dbReference type="EMBL" id="JBFARM010000001">
    <property type="protein sequence ID" value="MEV4283958.1"/>
    <property type="molecule type" value="Genomic_DNA"/>
</dbReference>
<sequence length="150" mass="16051">MNTNSRGKALFAAMVLAIGTMGATATEAAAAAEGTSVPGCRLYRPDPHIVVGQRVGVNYYFSCNNRRIRYVKVTLALRRHRGGLPDAVETSYQFDSFQNPTQAGINATLETPSACQSGKRYHGDITINVSLAGAQSRTSTVRGPSITCVR</sequence>
<keyword evidence="1" id="KW-0732">Signal</keyword>
<dbReference type="Proteomes" id="UP001552427">
    <property type="component" value="Unassembled WGS sequence"/>
</dbReference>
<evidence type="ECO:0000313" key="3">
    <source>
        <dbReference type="Proteomes" id="UP001552427"/>
    </source>
</evidence>